<reference evidence="4" key="1">
    <citation type="journal article" date="2019" name="Int. J. Syst. Evol. Microbiol.">
        <title>The Global Catalogue of Microorganisms (GCM) 10K type strain sequencing project: providing services to taxonomists for standard genome sequencing and annotation.</title>
        <authorList>
            <consortium name="The Broad Institute Genomics Platform"/>
            <consortium name="The Broad Institute Genome Sequencing Center for Infectious Disease"/>
            <person name="Wu L."/>
            <person name="Ma J."/>
        </authorList>
    </citation>
    <scope>NUCLEOTIDE SEQUENCE [LARGE SCALE GENOMIC DNA]</scope>
    <source>
        <strain evidence="4">CGMCC 1.18578</strain>
    </source>
</reference>
<proteinExistence type="predicted"/>
<dbReference type="PANTHER" id="PTHR30408:SF12">
    <property type="entry name" value="TYPE I RESTRICTION ENZYME MJAVIII SPECIFICITY SUBUNIT"/>
    <property type="match status" value="1"/>
</dbReference>
<sequence>MSIKSYTKYKDSNTVWLRNVPEHWEVKRLGYFFEERREKVNDVDYQPLSVTKNGIVPQLVTAAKTDDGDNRKKVCKGDFVINSRSDRKGSSGAATLDGSVSLINIVLKPRDEIKIDFAHHLFRSQPFQDEFYRFGKGIVADLWSTIYSDMRNITLAIPPHMEQDSIAEYLYRETEKIDALVSEQERLIALLKEKRQAVISHSVTKGLDPTAPLKDSGIDWLGNVPSHWEIKSLKFIANVQTGIAKGKDISGKSTIEVPYLRVANVQDGYLDLSDVATITIPIADYSRYALCYGDVLMNEGGDFDKLGRGHIWRDEISQCIHQNHVFAVRPMSVSSEWLNTITGSGYAQFYFMTRSKQSTNLASISSSNIMELPILLPSIAEQIEILTYITKETRKVDDLINNSQRSISLLKERRNALITAAVTGKIDVRGL</sequence>
<dbReference type="InterPro" id="IPR044946">
    <property type="entry name" value="Restrct_endonuc_typeI_TRD_sf"/>
</dbReference>
<dbReference type="Proteomes" id="UP001596108">
    <property type="component" value="Unassembled WGS sequence"/>
</dbReference>
<organism evidence="3 4">
    <name type="scientific">Cohnella yongneupensis</name>
    <dbReference type="NCBI Taxonomy" id="425006"/>
    <lineage>
        <taxon>Bacteria</taxon>
        <taxon>Bacillati</taxon>
        <taxon>Bacillota</taxon>
        <taxon>Bacilli</taxon>
        <taxon>Bacillales</taxon>
        <taxon>Paenibacillaceae</taxon>
        <taxon>Cohnella</taxon>
    </lineage>
</organism>
<keyword evidence="1" id="KW-0680">Restriction system</keyword>
<keyword evidence="4" id="KW-1185">Reference proteome</keyword>
<evidence type="ECO:0000313" key="4">
    <source>
        <dbReference type="Proteomes" id="UP001596108"/>
    </source>
</evidence>
<name>A0ABW0R1A3_9BACL</name>
<keyword evidence="2" id="KW-0238">DNA-binding</keyword>
<dbReference type="GO" id="GO:0004519">
    <property type="term" value="F:endonuclease activity"/>
    <property type="evidence" value="ECO:0007669"/>
    <property type="project" value="UniProtKB-KW"/>
</dbReference>
<accession>A0ABW0R1A3</accession>
<gene>
    <name evidence="3" type="ORF">ACFPQ4_16425</name>
</gene>
<evidence type="ECO:0000256" key="1">
    <source>
        <dbReference type="ARBA" id="ARBA00022747"/>
    </source>
</evidence>
<dbReference type="CDD" id="cd17253">
    <property type="entry name" value="RMtype1_S_Eco933I-TRD2-CR2_like"/>
    <property type="match status" value="1"/>
</dbReference>
<dbReference type="PANTHER" id="PTHR30408">
    <property type="entry name" value="TYPE-1 RESTRICTION ENZYME ECOKI SPECIFICITY PROTEIN"/>
    <property type="match status" value="1"/>
</dbReference>
<dbReference type="SUPFAM" id="SSF116734">
    <property type="entry name" value="DNA methylase specificity domain"/>
    <property type="match status" value="2"/>
</dbReference>
<comment type="caution">
    <text evidence="3">The sequence shown here is derived from an EMBL/GenBank/DDBJ whole genome shotgun (WGS) entry which is preliminary data.</text>
</comment>
<dbReference type="Gene3D" id="3.90.220.20">
    <property type="entry name" value="DNA methylase specificity domains"/>
    <property type="match status" value="2"/>
</dbReference>
<evidence type="ECO:0000313" key="3">
    <source>
        <dbReference type="EMBL" id="MFC5531016.1"/>
    </source>
</evidence>
<keyword evidence="3" id="KW-0255">Endonuclease</keyword>
<keyword evidence="3" id="KW-0378">Hydrolase</keyword>
<protein>
    <submittedName>
        <fullName evidence="3">Restriction endonuclease subunit S</fullName>
    </submittedName>
</protein>
<keyword evidence="3" id="KW-0540">Nuclease</keyword>
<evidence type="ECO:0000256" key="2">
    <source>
        <dbReference type="ARBA" id="ARBA00023125"/>
    </source>
</evidence>
<dbReference type="RefSeq" id="WP_378112962.1">
    <property type="nucleotide sequence ID" value="NZ_JBHSNC010000050.1"/>
</dbReference>
<dbReference type="InterPro" id="IPR052021">
    <property type="entry name" value="Type-I_RS_S_subunit"/>
</dbReference>
<dbReference type="EMBL" id="JBHSNC010000050">
    <property type="protein sequence ID" value="MFC5531016.1"/>
    <property type="molecule type" value="Genomic_DNA"/>
</dbReference>